<dbReference type="AlphaFoldDB" id="A0A7J6NPU8"/>
<name>A0A7J6NPU8_PEROL</name>
<reference evidence="2 3" key="1">
    <citation type="submission" date="2020-04" db="EMBL/GenBank/DDBJ databases">
        <title>Perkinsus olseni comparative genomics.</title>
        <authorList>
            <person name="Bogema D.R."/>
        </authorList>
    </citation>
    <scope>NUCLEOTIDE SEQUENCE [LARGE SCALE GENOMIC DNA]</scope>
    <source>
        <strain evidence="2">00978-12</strain>
    </source>
</reference>
<evidence type="ECO:0000313" key="2">
    <source>
        <dbReference type="EMBL" id="KAF4685894.1"/>
    </source>
</evidence>
<sequence length="386" mass="42535">MSLSTARLEQYRSITLSDVLKGKSCEGCKLPLRLLNVKKSERNNRAAVYTFRRGSSKPVQTNTDYDRMFLCGDLVSNSCCVFFTRTTEATRILVPESCGISVGELIVVAEPRFVNQYLDQHQATPILRISLPLSGFTNTTQLPFIPIEVQGVSFVHFYLKNVSLSLNSFRLVSTCGGSFCNRLVPSSTGNPCGCVTKPTRSSFALEADVDIEPDGDGYSVSDCLNGSTISGLRFTRLFMDDEAIGTVRWKNFDLQSVKDTCKQILPHIHSWAIAGWTKTPNETEDHVLTEARIFHIVDAIPQYVDGAAAGINLFTPPPPKPVDGKIKGPRGPTGRETNDDDDNHNDNVDNEGDQQAASLNSDGDNEENRGPSRKHHRSSSSRQTTQ</sequence>
<dbReference type="EMBL" id="JABANP010000243">
    <property type="protein sequence ID" value="KAF4685894.1"/>
    <property type="molecule type" value="Genomic_DNA"/>
</dbReference>
<feature type="compositionally biased region" description="Acidic residues" evidence="1">
    <location>
        <begin position="338"/>
        <end position="352"/>
    </location>
</feature>
<evidence type="ECO:0000313" key="3">
    <source>
        <dbReference type="Proteomes" id="UP000541610"/>
    </source>
</evidence>
<protein>
    <submittedName>
        <fullName evidence="2">Uncharacterized protein</fullName>
    </submittedName>
</protein>
<accession>A0A7J6NPU8</accession>
<proteinExistence type="predicted"/>
<comment type="caution">
    <text evidence="2">The sequence shown here is derived from an EMBL/GenBank/DDBJ whole genome shotgun (WGS) entry which is preliminary data.</text>
</comment>
<dbReference type="OrthoDB" id="10609313at2759"/>
<organism evidence="2 3">
    <name type="scientific">Perkinsus olseni</name>
    <name type="common">Perkinsus atlanticus</name>
    <dbReference type="NCBI Taxonomy" id="32597"/>
    <lineage>
        <taxon>Eukaryota</taxon>
        <taxon>Sar</taxon>
        <taxon>Alveolata</taxon>
        <taxon>Perkinsozoa</taxon>
        <taxon>Perkinsea</taxon>
        <taxon>Perkinsida</taxon>
        <taxon>Perkinsidae</taxon>
        <taxon>Perkinsus</taxon>
    </lineage>
</organism>
<feature type="region of interest" description="Disordered" evidence="1">
    <location>
        <begin position="311"/>
        <end position="386"/>
    </location>
</feature>
<dbReference type="Proteomes" id="UP000541610">
    <property type="component" value="Unassembled WGS sequence"/>
</dbReference>
<evidence type="ECO:0000256" key="1">
    <source>
        <dbReference type="SAM" id="MobiDB-lite"/>
    </source>
</evidence>
<gene>
    <name evidence="2" type="ORF">FOZ60_005942</name>
</gene>
<feature type="compositionally biased region" description="Polar residues" evidence="1">
    <location>
        <begin position="353"/>
        <end position="362"/>
    </location>
</feature>